<accession>A0A1S4AMG1</accession>
<dbReference type="KEGG" id="nta:107799326"/>
<organism evidence="1">
    <name type="scientific">Nicotiana tabacum</name>
    <name type="common">Common tobacco</name>
    <dbReference type="NCBI Taxonomy" id="4097"/>
    <lineage>
        <taxon>Eukaryota</taxon>
        <taxon>Viridiplantae</taxon>
        <taxon>Streptophyta</taxon>
        <taxon>Embryophyta</taxon>
        <taxon>Tracheophyta</taxon>
        <taxon>Spermatophyta</taxon>
        <taxon>Magnoliopsida</taxon>
        <taxon>eudicotyledons</taxon>
        <taxon>Gunneridae</taxon>
        <taxon>Pentapetalae</taxon>
        <taxon>asterids</taxon>
        <taxon>lamiids</taxon>
        <taxon>Solanales</taxon>
        <taxon>Solanaceae</taxon>
        <taxon>Nicotianoideae</taxon>
        <taxon>Nicotianeae</taxon>
        <taxon>Nicotiana</taxon>
    </lineage>
</organism>
<proteinExistence type="predicted"/>
<dbReference type="AlphaFoldDB" id="A0A1S4AMG1"/>
<dbReference type="CDD" id="cd09272">
    <property type="entry name" value="RNase_HI_RT_Ty1"/>
    <property type="match status" value="1"/>
</dbReference>
<sequence>MVTVKTVLSLAAMHGWRLRQLDVFNALLRGDLVEVVYMVLPPGLLGHGEWSTDGILVCQRKFALDLIADLGLDDSKSADIPMVVNHRFTSAEFDHSYKTGGNNDELLSDPTGYHKLVKLELPVTLYCDSKATLQIAANPIYHERTKHIEIDFHFIREKI</sequence>
<reference evidence="1" key="1">
    <citation type="submission" date="2025-08" db="UniProtKB">
        <authorList>
            <consortium name="RefSeq"/>
        </authorList>
    </citation>
    <scope>IDENTIFICATION</scope>
</reference>
<gene>
    <name evidence="1" type="primary">LOC107799326</name>
</gene>
<dbReference type="RefSeq" id="XP_016477912.1">
    <property type="nucleotide sequence ID" value="XM_016622426.1"/>
</dbReference>
<evidence type="ECO:0008006" key="2">
    <source>
        <dbReference type="Google" id="ProtNLM"/>
    </source>
</evidence>
<evidence type="ECO:0000313" key="1">
    <source>
        <dbReference type="RefSeq" id="XP_016477912.1"/>
    </source>
</evidence>
<protein>
    <recommendedName>
        <fullName evidence="2">Retrovirus-related Pol polyprotein from transposon TNT 1-94</fullName>
    </recommendedName>
</protein>
<dbReference type="PaxDb" id="4097-A0A1S4AMG1"/>
<dbReference type="OrthoDB" id="850529at2759"/>
<dbReference type="OMA" id="QIEIDCH"/>
<name>A0A1S4AMG1_TOBAC</name>